<reference evidence="1" key="1">
    <citation type="submission" date="2018-06" db="EMBL/GenBank/DDBJ databases">
        <authorList>
            <person name="Zhirakovskaya E."/>
        </authorList>
    </citation>
    <scope>NUCLEOTIDE SEQUENCE</scope>
</reference>
<evidence type="ECO:0000313" key="1">
    <source>
        <dbReference type="EMBL" id="VAW88339.1"/>
    </source>
</evidence>
<accession>A0A3B0ZQJ6</accession>
<dbReference type="EMBL" id="UOFO01000143">
    <property type="protein sequence ID" value="VAW88339.1"/>
    <property type="molecule type" value="Genomic_DNA"/>
</dbReference>
<dbReference type="AlphaFoldDB" id="A0A3B0ZQJ6"/>
<proteinExistence type="predicted"/>
<protein>
    <submittedName>
        <fullName evidence="1">Uncharacterized protein</fullName>
    </submittedName>
</protein>
<name>A0A3B0ZQJ6_9ZZZZ</name>
<sequence>MLLRNIFLISLLLFFCSNTVYAIEYKCFVKTSNDDLHLVFIDTLDIQDARRAASAAKIELPQGGTVSITEIIECKEKRHLFNSFLGRALERKTPQ</sequence>
<gene>
    <name evidence="1" type="ORF">MNBD_GAMMA16-683</name>
</gene>
<organism evidence="1">
    <name type="scientific">hydrothermal vent metagenome</name>
    <dbReference type="NCBI Taxonomy" id="652676"/>
    <lineage>
        <taxon>unclassified sequences</taxon>
        <taxon>metagenomes</taxon>
        <taxon>ecological metagenomes</taxon>
    </lineage>
</organism>